<dbReference type="OrthoDB" id="10569274at2759"/>
<dbReference type="PANTHER" id="PTHR21551:SF0">
    <property type="entry name" value="PROTEIN ASSOCIATED WITH TOPO II RELATED-1, ISOFORM A"/>
    <property type="match status" value="1"/>
</dbReference>
<accession>R7Q1Y8</accession>
<keyword evidence="2" id="KW-0963">Cytoplasm</keyword>
<dbReference type="GO" id="GO:0000290">
    <property type="term" value="P:deadenylation-dependent decapping of nuclear-transcribed mRNA"/>
    <property type="evidence" value="ECO:0007669"/>
    <property type="project" value="InterPro"/>
</dbReference>
<sequence length="821" mass="92163">MEEAEDYFGDISVPLDETNEDAANDLTFGDIGDIKAGDDSDAAWKSDHVSLSERIQAEKEALRHKAATPDRQPAPDKQFPPFVFPSLNLLAEEPRPPQPLPENPRVAWNQLQHDLNRSNEQPVQSHLSAQRISQLLQPGPPPPQVPRQVPMHMHPSLQPLQQQQPLQSHMPLRPGLTPLAGHRPQIPARSQAAIQDYQRRLMTHQDQQTRLLLRQHQETADKQLQEAQRAQQAGITFDRKEFDRHQEGTRQRILLDHHSRLRHSQMLVWQMTQQVIQQSAERPIEQTPVLDLRRRVDPASPPHAGYARSPVDSFFPAMASLGEPAVNASMRPNGRDQARGSAHVEGQQSSIISAPRMPKLSDEELQKAPRLQEIERQMAAAGLGPNSKNTDRDTFGSPVRRTERSPQAQVKKTSQRRLESMTDRDQEWVFRAHLRQIETSVVYKDDYYNSVLTKKLRESNPDIYADLAERVQALRVRDKERGAYGNSMRIRGSKRGNAGKDDSQLASSAHHSDQNTRALANALGTVQSWHPRAPRRVMDFGLLEKRDTADGLPQKSLRDDERVHVRQEIERGYDIIATIHDIARGESHKSLGPTIQTLMSTLHLAEKMGDEDRGERDGVRSTRFFATMCVIEKGRRYLSHVLELVEDGDKVRAMCAIFENLGMLVFASRKSSGKATIGGSQKGLFAIMMKIVQDPDIRAQDCLAIFNSFSTSHVPHRDAFLTTFRSGVGAKIVFLCMQRISAGLAMHVIGEEDISASGIDGFTQGFTEALPDVFKGAESESRVWEAMASLDALSRGDTRATYRSELHRLMLAGTVPNPPPS</sequence>
<evidence type="ECO:0000256" key="3">
    <source>
        <dbReference type="SAM" id="MobiDB-lite"/>
    </source>
</evidence>
<dbReference type="InterPro" id="IPR039900">
    <property type="entry name" value="Pat1-like"/>
</dbReference>
<dbReference type="EMBL" id="HG001524">
    <property type="protein sequence ID" value="CDF32597.1"/>
    <property type="molecule type" value="Genomic_DNA"/>
</dbReference>
<gene>
    <name evidence="4" type="ORF">CHC_T00008208001</name>
</gene>
<name>R7Q1Y8_CHOCR</name>
<feature type="compositionally biased region" description="Basic and acidic residues" evidence="3">
    <location>
        <begin position="32"/>
        <end position="63"/>
    </location>
</feature>
<reference evidence="5" key="1">
    <citation type="journal article" date="2013" name="Proc. Natl. Acad. Sci. U.S.A.">
        <title>Genome structure and metabolic features in the red seaweed Chondrus crispus shed light on evolution of the Archaeplastida.</title>
        <authorList>
            <person name="Collen J."/>
            <person name="Porcel B."/>
            <person name="Carre W."/>
            <person name="Ball S.G."/>
            <person name="Chaparro C."/>
            <person name="Tonon T."/>
            <person name="Barbeyron T."/>
            <person name="Michel G."/>
            <person name="Noel B."/>
            <person name="Valentin K."/>
            <person name="Elias M."/>
            <person name="Artiguenave F."/>
            <person name="Arun A."/>
            <person name="Aury J.M."/>
            <person name="Barbosa-Neto J.F."/>
            <person name="Bothwell J.H."/>
            <person name="Bouget F.Y."/>
            <person name="Brillet L."/>
            <person name="Cabello-Hurtado F."/>
            <person name="Capella-Gutierrez S."/>
            <person name="Charrier B."/>
            <person name="Cladiere L."/>
            <person name="Cock J.M."/>
            <person name="Coelho S.M."/>
            <person name="Colleoni C."/>
            <person name="Czjzek M."/>
            <person name="Da Silva C."/>
            <person name="Delage L."/>
            <person name="Denoeud F."/>
            <person name="Deschamps P."/>
            <person name="Dittami S.M."/>
            <person name="Gabaldon T."/>
            <person name="Gachon C.M."/>
            <person name="Groisillier A."/>
            <person name="Herve C."/>
            <person name="Jabbari K."/>
            <person name="Katinka M."/>
            <person name="Kloareg B."/>
            <person name="Kowalczyk N."/>
            <person name="Labadie K."/>
            <person name="Leblanc C."/>
            <person name="Lopez P.J."/>
            <person name="McLachlan D.H."/>
            <person name="Meslet-Cladiere L."/>
            <person name="Moustafa A."/>
            <person name="Nehr Z."/>
            <person name="Nyvall Collen P."/>
            <person name="Panaud O."/>
            <person name="Partensky F."/>
            <person name="Poulain J."/>
            <person name="Rensing S.A."/>
            <person name="Rousvoal S."/>
            <person name="Samson G."/>
            <person name="Symeonidi A."/>
            <person name="Weissenbach J."/>
            <person name="Zambounis A."/>
            <person name="Wincker P."/>
            <person name="Boyen C."/>
        </authorList>
    </citation>
    <scope>NUCLEOTIDE SEQUENCE [LARGE SCALE GENOMIC DNA]</scope>
    <source>
        <strain evidence="5">cv. Stackhouse</strain>
    </source>
</reference>
<dbReference type="AlphaFoldDB" id="R7Q1Y8"/>
<feature type="region of interest" description="Disordered" evidence="3">
    <location>
        <begin position="379"/>
        <end position="419"/>
    </location>
</feature>
<feature type="region of interest" description="Disordered" evidence="3">
    <location>
        <begin position="486"/>
        <end position="515"/>
    </location>
</feature>
<feature type="region of interest" description="Disordered" evidence="3">
    <location>
        <begin position="326"/>
        <end position="350"/>
    </location>
</feature>
<dbReference type="Gramene" id="CDF32597">
    <property type="protein sequence ID" value="CDF32597"/>
    <property type="gene ID" value="CHC_T00008208001"/>
</dbReference>
<dbReference type="GO" id="GO:0000932">
    <property type="term" value="C:P-body"/>
    <property type="evidence" value="ECO:0007669"/>
    <property type="project" value="UniProtKB-SubCell"/>
</dbReference>
<dbReference type="PANTHER" id="PTHR21551">
    <property type="entry name" value="TOPOISOMERASE II-ASSOCIATED PROTEIN PAT1"/>
    <property type="match status" value="1"/>
</dbReference>
<proteinExistence type="predicted"/>
<evidence type="ECO:0000313" key="5">
    <source>
        <dbReference type="Proteomes" id="UP000012073"/>
    </source>
</evidence>
<dbReference type="GO" id="GO:0033962">
    <property type="term" value="P:P-body assembly"/>
    <property type="evidence" value="ECO:0007669"/>
    <property type="project" value="TreeGrafter"/>
</dbReference>
<protein>
    <recommendedName>
        <fullName evidence="6">mRNA decay factor PAT1 domain-containing protein</fullName>
    </recommendedName>
</protein>
<dbReference type="Proteomes" id="UP000012073">
    <property type="component" value="Unassembled WGS sequence"/>
</dbReference>
<evidence type="ECO:0000256" key="1">
    <source>
        <dbReference type="ARBA" id="ARBA00004201"/>
    </source>
</evidence>
<comment type="subcellular location">
    <subcellularLocation>
        <location evidence="1">Cytoplasm</location>
        <location evidence="1">P-body</location>
    </subcellularLocation>
</comment>
<dbReference type="KEGG" id="ccp:CHC_T00008208001"/>
<organism evidence="4 5">
    <name type="scientific">Chondrus crispus</name>
    <name type="common">Carrageen Irish moss</name>
    <name type="synonym">Polymorpha crispa</name>
    <dbReference type="NCBI Taxonomy" id="2769"/>
    <lineage>
        <taxon>Eukaryota</taxon>
        <taxon>Rhodophyta</taxon>
        <taxon>Florideophyceae</taxon>
        <taxon>Rhodymeniophycidae</taxon>
        <taxon>Gigartinales</taxon>
        <taxon>Gigartinaceae</taxon>
        <taxon>Chondrus</taxon>
    </lineage>
</organism>
<feature type="region of interest" description="Disordered" evidence="3">
    <location>
        <begin position="23"/>
        <end position="82"/>
    </location>
</feature>
<evidence type="ECO:0000256" key="2">
    <source>
        <dbReference type="ARBA" id="ARBA00022490"/>
    </source>
</evidence>
<feature type="compositionally biased region" description="Basic and acidic residues" evidence="3">
    <location>
        <begin position="389"/>
        <end position="404"/>
    </location>
</feature>
<evidence type="ECO:0000313" key="4">
    <source>
        <dbReference type="EMBL" id="CDF32597.1"/>
    </source>
</evidence>
<dbReference type="GO" id="GO:0003723">
    <property type="term" value="F:RNA binding"/>
    <property type="evidence" value="ECO:0007669"/>
    <property type="project" value="TreeGrafter"/>
</dbReference>
<dbReference type="RefSeq" id="XP_005712368.1">
    <property type="nucleotide sequence ID" value="XM_005712311.1"/>
</dbReference>
<dbReference type="GeneID" id="17320084"/>
<keyword evidence="5" id="KW-1185">Reference proteome</keyword>
<evidence type="ECO:0008006" key="6">
    <source>
        <dbReference type="Google" id="ProtNLM"/>
    </source>
</evidence>